<gene>
    <name evidence="2" type="ORF">L2W38_05965</name>
</gene>
<dbReference type="SMART" id="SM00382">
    <property type="entry name" value="AAA"/>
    <property type="match status" value="1"/>
</dbReference>
<keyword evidence="3" id="KW-1185">Reference proteome</keyword>
<evidence type="ECO:0000313" key="3">
    <source>
        <dbReference type="Proteomes" id="UP001200430"/>
    </source>
</evidence>
<dbReference type="PANTHER" id="PTHR43581:SF2">
    <property type="entry name" value="EXCINUCLEASE ATPASE SUBUNIT"/>
    <property type="match status" value="1"/>
</dbReference>
<dbReference type="InterPro" id="IPR027417">
    <property type="entry name" value="P-loop_NTPase"/>
</dbReference>
<dbReference type="Gene3D" id="3.40.50.300">
    <property type="entry name" value="P-loop containing nucleotide triphosphate hydrolases"/>
    <property type="match status" value="1"/>
</dbReference>
<feature type="domain" description="AAA+ ATPase" evidence="1">
    <location>
        <begin position="21"/>
        <end position="330"/>
    </location>
</feature>
<organism evidence="2 3">
    <name type="scientific">Dethiosulfovibrio marinus</name>
    <dbReference type="NCBI Taxonomy" id="133532"/>
    <lineage>
        <taxon>Bacteria</taxon>
        <taxon>Thermotogati</taxon>
        <taxon>Synergistota</taxon>
        <taxon>Synergistia</taxon>
        <taxon>Synergistales</taxon>
        <taxon>Dethiosulfovibrionaceae</taxon>
        <taxon>Dethiosulfovibrio</taxon>
    </lineage>
</organism>
<dbReference type="Proteomes" id="UP001200430">
    <property type="component" value="Unassembled WGS sequence"/>
</dbReference>
<dbReference type="InterPro" id="IPR003959">
    <property type="entry name" value="ATPase_AAA_core"/>
</dbReference>
<dbReference type="SUPFAM" id="SSF52540">
    <property type="entry name" value="P-loop containing nucleoside triphosphate hydrolases"/>
    <property type="match status" value="1"/>
</dbReference>
<evidence type="ECO:0000259" key="1">
    <source>
        <dbReference type="SMART" id="SM00382"/>
    </source>
</evidence>
<evidence type="ECO:0000313" key="2">
    <source>
        <dbReference type="EMBL" id="MCF4142354.1"/>
    </source>
</evidence>
<sequence length="447" mass="50985">MLINLTLNNFRRYEKAHFCFHPKMTILVGENGKGKTTILDAIAVMLGTYFQGSKIKTGQSTVKKDDARLLSVELGGQFNLEPQDDVFIQARSTIRNETIDWIREMGDRGGKAKNIVSIGTQDRKKAVKGEAIDLPLYLYYGSGRLWDIRRNVKTGKPGSRLDAYRFCLDPKSDQKAFEEWFKKLTLAELQKKSSFKGIQAVRDAVLQCIPNSSDFYHDVERDELIIVTDEGAMPFDHLSDGYRNMVAMVADIAHRASRLNPHLEEEAATRTKGIVLIDEIDLHLHPKWQRRVVSDLQEAFPEIQFIATTHSPFIIQSLEPGQVIDLEATEEKAERTCDTGEQASPGTTAPYSNRSIEDIVEDIMGVDIPQRSERYQKMYDVAKEYYKTLREARDADETRKKELKEKLDRLAAPFSENVAYYAFLEAERIAAGVTSEEEKREDKKCDR</sequence>
<dbReference type="RefSeq" id="WP_236099087.1">
    <property type="nucleotide sequence ID" value="NZ_JAKGUD010000004.1"/>
</dbReference>
<name>A0ABS9EME2_9BACT</name>
<dbReference type="Pfam" id="PF13304">
    <property type="entry name" value="AAA_21"/>
    <property type="match status" value="1"/>
</dbReference>
<proteinExistence type="predicted"/>
<dbReference type="PANTHER" id="PTHR43581">
    <property type="entry name" value="ATP/GTP PHOSPHATASE"/>
    <property type="match status" value="1"/>
</dbReference>
<reference evidence="2 3" key="1">
    <citation type="submission" date="2022-01" db="EMBL/GenBank/DDBJ databases">
        <title>Dethiosulfovibrio faecalis sp. nov., a novel proteolytic, non-sulfur-reducing bacterium isolated from a marine aquaculture solid waste bioreactor.</title>
        <authorList>
            <person name="Grabowski S."/>
            <person name="Apolinario E."/>
            <person name="Schneider N."/>
            <person name="Marshall C.W."/>
            <person name="Sowers K.R."/>
        </authorList>
    </citation>
    <scope>NUCLEOTIDE SEQUENCE [LARGE SCALE GENOMIC DNA]</scope>
    <source>
        <strain evidence="2 3">DSM 12537</strain>
    </source>
</reference>
<dbReference type="InterPro" id="IPR051396">
    <property type="entry name" value="Bact_Antivir_Def_Nuclease"/>
</dbReference>
<dbReference type="EMBL" id="JAKGUD010000004">
    <property type="protein sequence ID" value="MCF4142354.1"/>
    <property type="molecule type" value="Genomic_DNA"/>
</dbReference>
<dbReference type="InterPro" id="IPR003593">
    <property type="entry name" value="AAA+_ATPase"/>
</dbReference>
<comment type="caution">
    <text evidence="2">The sequence shown here is derived from an EMBL/GenBank/DDBJ whole genome shotgun (WGS) entry which is preliminary data.</text>
</comment>
<protein>
    <submittedName>
        <fullName evidence="2">AAA family ATPase</fullName>
    </submittedName>
</protein>
<accession>A0ABS9EME2</accession>